<dbReference type="GO" id="GO:0051213">
    <property type="term" value="F:dioxygenase activity"/>
    <property type="evidence" value="ECO:0007669"/>
    <property type="project" value="UniProtKB-KW"/>
</dbReference>
<keyword evidence="1" id="KW-0560">Oxidoreductase</keyword>
<proteinExistence type="predicted"/>
<dbReference type="EMBL" id="VUJU01003628">
    <property type="protein sequence ID" value="KAF0757257.1"/>
    <property type="molecule type" value="Genomic_DNA"/>
</dbReference>
<dbReference type="Proteomes" id="UP000478052">
    <property type="component" value="Unassembled WGS sequence"/>
</dbReference>
<reference evidence="1 2" key="1">
    <citation type="submission" date="2019-08" db="EMBL/GenBank/DDBJ databases">
        <title>Whole genome of Aphis craccivora.</title>
        <authorList>
            <person name="Voronova N.V."/>
            <person name="Shulinski R.S."/>
            <person name="Bandarenka Y.V."/>
            <person name="Zhorov D.G."/>
            <person name="Warner D."/>
        </authorList>
    </citation>
    <scope>NUCLEOTIDE SEQUENCE [LARGE SCALE GENOMIC DNA]</scope>
    <source>
        <strain evidence="1">180601</strain>
        <tissue evidence="1">Whole Body</tissue>
    </source>
</reference>
<name>A0A6G0YJS1_APHCR</name>
<comment type="caution">
    <text evidence="1">The sequence shown here is derived from an EMBL/GenBank/DDBJ whole genome shotgun (WGS) entry which is preliminary data.</text>
</comment>
<organism evidence="1 2">
    <name type="scientific">Aphis craccivora</name>
    <name type="common">Cowpea aphid</name>
    <dbReference type="NCBI Taxonomy" id="307492"/>
    <lineage>
        <taxon>Eukaryota</taxon>
        <taxon>Metazoa</taxon>
        <taxon>Ecdysozoa</taxon>
        <taxon>Arthropoda</taxon>
        <taxon>Hexapoda</taxon>
        <taxon>Insecta</taxon>
        <taxon>Pterygota</taxon>
        <taxon>Neoptera</taxon>
        <taxon>Paraneoptera</taxon>
        <taxon>Hemiptera</taxon>
        <taxon>Sternorrhyncha</taxon>
        <taxon>Aphidomorpha</taxon>
        <taxon>Aphidoidea</taxon>
        <taxon>Aphididae</taxon>
        <taxon>Aphidini</taxon>
        <taxon>Aphis</taxon>
        <taxon>Aphis</taxon>
    </lineage>
</organism>
<sequence>MKDGHKKGALDGVGGCRIKKTANQIVAHGEDINCFKSFVKILKENVRKVEITLVHEQNIQSMKNNIPPEILSFKVHQVVFMKEFPNKLVMRKQSCFDCYDCDMFSLGHHNIILSTNEEADCLKKFPVEVKCDVRYIRHTTNIVNFRV</sequence>
<keyword evidence="1" id="KW-0223">Dioxygenase</keyword>
<keyword evidence="2" id="KW-1185">Reference proteome</keyword>
<gene>
    <name evidence="1" type="ORF">FWK35_00012968</name>
</gene>
<evidence type="ECO:0000313" key="2">
    <source>
        <dbReference type="Proteomes" id="UP000478052"/>
    </source>
</evidence>
<dbReference type="AlphaFoldDB" id="A0A6G0YJS1"/>
<dbReference type="OrthoDB" id="6631080at2759"/>
<accession>A0A6G0YJS1</accession>
<protein>
    <submittedName>
        <fullName evidence="1">1 2C2-dihydroxy-3-keto-5-methylthiopentene dioxygenase</fullName>
    </submittedName>
</protein>
<evidence type="ECO:0000313" key="1">
    <source>
        <dbReference type="EMBL" id="KAF0757257.1"/>
    </source>
</evidence>